<keyword evidence="2" id="KW-1185">Reference proteome</keyword>
<comment type="caution">
    <text evidence="1">The sequence shown here is derived from an EMBL/GenBank/DDBJ whole genome shotgun (WGS) entry which is preliminary data.</text>
</comment>
<dbReference type="EMBL" id="NEVH01022835">
    <property type="protein sequence ID" value="PNF18189.1"/>
    <property type="molecule type" value="Genomic_DNA"/>
</dbReference>
<organism evidence="1 2">
    <name type="scientific">Cryptotermes secundus</name>
    <dbReference type="NCBI Taxonomy" id="105785"/>
    <lineage>
        <taxon>Eukaryota</taxon>
        <taxon>Metazoa</taxon>
        <taxon>Ecdysozoa</taxon>
        <taxon>Arthropoda</taxon>
        <taxon>Hexapoda</taxon>
        <taxon>Insecta</taxon>
        <taxon>Pterygota</taxon>
        <taxon>Neoptera</taxon>
        <taxon>Polyneoptera</taxon>
        <taxon>Dictyoptera</taxon>
        <taxon>Blattodea</taxon>
        <taxon>Blattoidea</taxon>
        <taxon>Termitoidae</taxon>
        <taxon>Kalotermitidae</taxon>
        <taxon>Cryptotermitinae</taxon>
        <taxon>Cryptotermes</taxon>
    </lineage>
</organism>
<accession>A0A2J7PPG5</accession>
<sequence>MMPVVCSWPFMWMMGKSIPDKTTNPKVYLGIQIEKQPDGIHISKTNYASQMLEK</sequence>
<dbReference type="Proteomes" id="UP000235965">
    <property type="component" value="Unassembled WGS sequence"/>
</dbReference>
<reference evidence="1 2" key="1">
    <citation type="submission" date="2017-12" db="EMBL/GenBank/DDBJ databases">
        <title>Hemimetabolous genomes reveal molecular basis of termite eusociality.</title>
        <authorList>
            <person name="Harrison M.C."/>
            <person name="Jongepier E."/>
            <person name="Robertson H.M."/>
            <person name="Arning N."/>
            <person name="Bitard-Feildel T."/>
            <person name="Chao H."/>
            <person name="Childers C.P."/>
            <person name="Dinh H."/>
            <person name="Doddapaneni H."/>
            <person name="Dugan S."/>
            <person name="Gowin J."/>
            <person name="Greiner C."/>
            <person name="Han Y."/>
            <person name="Hu H."/>
            <person name="Hughes D.S.T."/>
            <person name="Huylmans A.-K."/>
            <person name="Kemena C."/>
            <person name="Kremer L.P.M."/>
            <person name="Lee S.L."/>
            <person name="Lopez-Ezquerra A."/>
            <person name="Mallet L."/>
            <person name="Monroy-Kuhn J.M."/>
            <person name="Moser A."/>
            <person name="Murali S.C."/>
            <person name="Muzny D.M."/>
            <person name="Otani S."/>
            <person name="Piulachs M.-D."/>
            <person name="Poelchau M."/>
            <person name="Qu J."/>
            <person name="Schaub F."/>
            <person name="Wada-Katsumata A."/>
            <person name="Worley K.C."/>
            <person name="Xie Q."/>
            <person name="Ylla G."/>
            <person name="Poulsen M."/>
            <person name="Gibbs R.A."/>
            <person name="Schal C."/>
            <person name="Richards S."/>
            <person name="Belles X."/>
            <person name="Korb J."/>
            <person name="Bornberg-Bauer E."/>
        </authorList>
    </citation>
    <scope>NUCLEOTIDE SEQUENCE [LARGE SCALE GENOMIC DNA]</scope>
    <source>
        <tissue evidence="1">Whole body</tissue>
    </source>
</reference>
<gene>
    <name evidence="1" type="ORF">B7P43_G18260</name>
</gene>
<proteinExistence type="predicted"/>
<protein>
    <submittedName>
        <fullName evidence="1">Uncharacterized protein</fullName>
    </submittedName>
</protein>
<evidence type="ECO:0000313" key="1">
    <source>
        <dbReference type="EMBL" id="PNF18189.1"/>
    </source>
</evidence>
<dbReference type="AlphaFoldDB" id="A0A2J7PPG5"/>
<dbReference type="InParanoid" id="A0A2J7PPG5"/>
<name>A0A2J7PPG5_9NEOP</name>
<evidence type="ECO:0000313" key="2">
    <source>
        <dbReference type="Proteomes" id="UP000235965"/>
    </source>
</evidence>